<dbReference type="AlphaFoldDB" id="A0AAC9RPY9"/>
<accession>A0AAC9RPY9</accession>
<reference evidence="2 4" key="1">
    <citation type="submission" date="2016-10" db="EMBL/GenBank/DDBJ databases">
        <title>Complete Genome Sequence of Acetogen Clostridium formicoaceticum ATCC 27076.</title>
        <authorList>
            <person name="Bao T."/>
            <person name="Cheng C."/>
            <person name="Zhao J."/>
            <person name="Yang S.-T."/>
            <person name="Wang J."/>
            <person name="Wang M."/>
        </authorList>
    </citation>
    <scope>NUCLEOTIDE SEQUENCE [LARGE SCALE GENOMIC DNA]</scope>
    <source>
        <strain evidence="2 4">ATCC 27076</strain>
    </source>
</reference>
<protein>
    <submittedName>
        <fullName evidence="3">Uncharacterized protein</fullName>
    </submittedName>
</protein>
<keyword evidence="1" id="KW-0175">Coiled coil</keyword>
<organism evidence="3 5">
    <name type="scientific">Clostridium formicaceticum</name>
    <dbReference type="NCBI Taxonomy" id="1497"/>
    <lineage>
        <taxon>Bacteria</taxon>
        <taxon>Bacillati</taxon>
        <taxon>Bacillota</taxon>
        <taxon>Clostridia</taxon>
        <taxon>Eubacteriales</taxon>
        <taxon>Clostridiaceae</taxon>
        <taxon>Clostridium</taxon>
    </lineage>
</organism>
<keyword evidence="4" id="KW-1185">Reference proteome</keyword>
<proteinExistence type="predicted"/>
<dbReference type="Proteomes" id="UP000177894">
    <property type="component" value="Chromosome"/>
</dbReference>
<dbReference type="RefSeq" id="WP_070963659.1">
    <property type="nucleotide sequence ID" value="NZ_CP017603.1"/>
</dbReference>
<evidence type="ECO:0000313" key="5">
    <source>
        <dbReference type="Proteomes" id="UP000192478"/>
    </source>
</evidence>
<dbReference type="EMBL" id="CP017603">
    <property type="protein sequence ID" value="AOY74739.1"/>
    <property type="molecule type" value="Genomic_DNA"/>
</dbReference>
<name>A0AAC9RPY9_9CLOT</name>
<evidence type="ECO:0000313" key="3">
    <source>
        <dbReference type="EMBL" id="ARE89125.1"/>
    </source>
</evidence>
<sequence>MSLQALQAKKEKLLIKRDKLNEQLKAITSQIEAEELATIRNILKQENMSVEEAGKLLRGKKEE</sequence>
<dbReference type="EMBL" id="CP020559">
    <property type="protein sequence ID" value="ARE89125.1"/>
    <property type="molecule type" value="Genomic_DNA"/>
</dbReference>
<feature type="coiled-coil region" evidence="1">
    <location>
        <begin position="3"/>
        <end position="37"/>
    </location>
</feature>
<gene>
    <name evidence="2" type="ORF">BJL90_01475</name>
    <name evidence="3" type="ORF">CLFO_35310</name>
</gene>
<reference evidence="3 5" key="2">
    <citation type="submission" date="2017-03" db="EMBL/GenBank/DDBJ databases">
        <title>Complete sequence of Clostridium formicaceticum DSM 92.</title>
        <authorList>
            <person name="Poehlein A."/>
            <person name="Karl M."/>
            <person name="Bengelsdorf F.R."/>
            <person name="Duerre P."/>
            <person name="Daniel R."/>
        </authorList>
    </citation>
    <scope>NUCLEOTIDE SEQUENCE [LARGE SCALE GENOMIC DNA]</scope>
    <source>
        <strain evidence="3 5">DSM 92</strain>
    </source>
</reference>
<evidence type="ECO:0000313" key="2">
    <source>
        <dbReference type="EMBL" id="AOY74739.1"/>
    </source>
</evidence>
<evidence type="ECO:0000313" key="4">
    <source>
        <dbReference type="Proteomes" id="UP000177894"/>
    </source>
</evidence>
<dbReference type="KEGG" id="cfm:BJL90_01475"/>
<evidence type="ECO:0000256" key="1">
    <source>
        <dbReference type="SAM" id="Coils"/>
    </source>
</evidence>
<dbReference type="Proteomes" id="UP000192478">
    <property type="component" value="Chromosome"/>
</dbReference>